<name>A0AAD9LYY3_9PEZI</name>
<dbReference type="EMBL" id="MU842922">
    <property type="protein sequence ID" value="KAK2026099.1"/>
    <property type="molecule type" value="Genomic_DNA"/>
</dbReference>
<feature type="compositionally biased region" description="Low complexity" evidence="1">
    <location>
        <begin position="1269"/>
        <end position="1281"/>
    </location>
</feature>
<evidence type="ECO:0000313" key="4">
    <source>
        <dbReference type="Proteomes" id="UP001232148"/>
    </source>
</evidence>
<feature type="compositionally biased region" description="Polar residues" evidence="1">
    <location>
        <begin position="1156"/>
        <end position="1186"/>
    </location>
</feature>
<feature type="compositionally biased region" description="Basic and acidic residues" evidence="1">
    <location>
        <begin position="988"/>
        <end position="1011"/>
    </location>
</feature>
<feature type="domain" description="DUF7357" evidence="2">
    <location>
        <begin position="5"/>
        <end position="139"/>
    </location>
</feature>
<feature type="compositionally biased region" description="Acidic residues" evidence="1">
    <location>
        <begin position="421"/>
        <end position="435"/>
    </location>
</feature>
<evidence type="ECO:0000256" key="1">
    <source>
        <dbReference type="SAM" id="MobiDB-lite"/>
    </source>
</evidence>
<feature type="region of interest" description="Disordered" evidence="1">
    <location>
        <begin position="1071"/>
        <end position="1575"/>
    </location>
</feature>
<feature type="region of interest" description="Disordered" evidence="1">
    <location>
        <begin position="129"/>
        <end position="160"/>
    </location>
</feature>
<feature type="compositionally biased region" description="Low complexity" evidence="1">
    <location>
        <begin position="262"/>
        <end position="274"/>
    </location>
</feature>
<feature type="compositionally biased region" description="Low complexity" evidence="1">
    <location>
        <begin position="1544"/>
        <end position="1559"/>
    </location>
</feature>
<feature type="compositionally biased region" description="Basic and acidic residues" evidence="1">
    <location>
        <begin position="1382"/>
        <end position="1395"/>
    </location>
</feature>
<feature type="compositionally biased region" description="Basic and acidic residues" evidence="1">
    <location>
        <begin position="1101"/>
        <end position="1111"/>
    </location>
</feature>
<feature type="compositionally biased region" description="Acidic residues" evidence="1">
    <location>
        <begin position="551"/>
        <end position="568"/>
    </location>
</feature>
<protein>
    <recommendedName>
        <fullName evidence="2">DUF7357 domain-containing protein</fullName>
    </recommendedName>
</protein>
<feature type="region of interest" description="Disordered" evidence="1">
    <location>
        <begin position="879"/>
        <end position="904"/>
    </location>
</feature>
<feature type="compositionally biased region" description="Basic residues" evidence="1">
    <location>
        <begin position="619"/>
        <end position="629"/>
    </location>
</feature>
<feature type="region of interest" description="Disordered" evidence="1">
    <location>
        <begin position="775"/>
        <end position="794"/>
    </location>
</feature>
<evidence type="ECO:0000259" key="2">
    <source>
        <dbReference type="Pfam" id="PF24054"/>
    </source>
</evidence>
<sequence>MEKDLRLRLVVRRHGVPDVKLLWNTTADEDLTISKLLAQINEVVPLESGEWGLEDYAVELKDASGDAFECVHYHLVSKLLKDDDQLLVRPLLTGDLKRRRLSGRHQISIDGRHLVDGLAFGRPWLRAPRDRPAVTLPPRKKARIAYGSEDEEDSLSENNEERRMLEYGSTRAEEDPASVKLRTRFYDADSDSHSESEHDYDPDSDKADEEDDEDMDSVDGDIQDELRLLREDNAAVREGDILEELRDIRNKRASSGPGGGRSADPYSDSPAPSAGNAVVRSGGQATRNRLNLDTLDKIAALRVAFPGAQVSTIEETLLRYDADSARAYRKLRKTFAARLSLQQTLDHQARSLSSSPIRHAHTRTHASTGRELVLRESSPSERASHATAHDEDVEEEDEGASITLNHNTAVENDARSGQEGSDADSDSESESDSDSDPGSSVAAATSDLDREAEGSSDDDSEASSSDDDDGDDDGSQDDDEEEEDGSSGPEGGGSVMDQEDADSVDQDASGSNDDSESEASDSDGSSVAVANGPSKDDAAISISSDSSSDSSSEDSSSDESSSDSEPEEIPSKTLTSQRRVLENPQPQAPRKLPQAIPAAAASPATEQPPVPPGQGLTKTQKRNARRKLAKQLAAGKSSSAQGSEEPSQTPATGASAEEASLLARKQALLNAIASDGQVGPPSEETFQGLSDSILREREYNLPSTAGSDPVVAPQSLAGQAESSSQRRIKPNIGATRRMLMGSLGLKNPKTKAEEDKIRQDLMKGFRPHTNARLAEASSQYDEPPQTLESVEEDPEAWREKIAYRAVECCHDGIELSEPPFPFVQRWDPQQQVDEWFASNNKRGGKRKRAQRNQAQFYEDGDPQASKKRRVTGESMGVTFSDAAESLEEGDTTLNYDDPSDEPSVLKAAAEASQAGDIDDLPSLPADLTTLPDLRPGEAKLGMVITWKQWLLSSATNWQPEVVNLTGILVRVHDEEATELEFLLAQRDREVDRTEKKYDEDTGQRVYDRFEAPDDDDDDDADDEPDQGYRRLKYEDLIEPKIVQLPLEDQAKPAGNEDSSVPLTDSIVHETVYDDHSQPYQVNGEDAGRSEADIDGSQLPIDAKDDRAKANTDDEQPQVVANSDPRLDATDPRLSLNPNAPPDNAGVNDEADMPTPRANTHANDANQQPTTEDAESQNSNGNALSISSDRRHEISIMIRDAGFRKDVSPSVLRQRTSSPSRQLLDMAEAANNSRVASRSPLSQGSMAEVATEAPNKELGLAAGANGGGAAAPASSASSIRSGRQLDPDDLGFNVSGDDLHQISDMGDGSPPADDDAPTPKAKGQTPTRDKEASASPSTGRSFPSLASLARTASQQNLRTETQSPSAKARVSAPLVSRDSTMQRNEEYEAAMRRIDDADSDEEDGQDEAPLELGKTRKRLFPACGRPGQSPLSESADMPDIKPAVKTASSPHDEKQGGRLLRQRARNSSPFAVPPGSQVVTLSSSPSSSLPREDYAEDSIDADYEDGNKRSSLQHGPGRVQKTRAAPPRAGSRAKSVPASKATMTRSASARRSVPSSSMPANPGTNGRGQRMPSSRF</sequence>
<gene>
    <name evidence="3" type="ORF">LX32DRAFT_702128</name>
</gene>
<feature type="compositionally biased region" description="Acidic residues" evidence="1">
    <location>
        <begin position="1012"/>
        <end position="1025"/>
    </location>
</feature>
<feature type="compositionally biased region" description="Basic and acidic residues" evidence="1">
    <location>
        <begin position="186"/>
        <end position="205"/>
    </location>
</feature>
<feature type="compositionally biased region" description="Polar residues" evidence="1">
    <location>
        <begin position="1349"/>
        <end position="1364"/>
    </location>
</feature>
<organism evidence="3 4">
    <name type="scientific">Colletotrichum zoysiae</name>
    <dbReference type="NCBI Taxonomy" id="1216348"/>
    <lineage>
        <taxon>Eukaryota</taxon>
        <taxon>Fungi</taxon>
        <taxon>Dikarya</taxon>
        <taxon>Ascomycota</taxon>
        <taxon>Pezizomycotina</taxon>
        <taxon>Sordariomycetes</taxon>
        <taxon>Hypocreomycetidae</taxon>
        <taxon>Glomerellales</taxon>
        <taxon>Glomerellaceae</taxon>
        <taxon>Colletotrichum</taxon>
        <taxon>Colletotrichum graminicola species complex</taxon>
    </lineage>
</organism>
<feature type="compositionally biased region" description="Acidic residues" evidence="1">
    <location>
        <begin position="206"/>
        <end position="218"/>
    </location>
</feature>
<keyword evidence="4" id="KW-1185">Reference proteome</keyword>
<dbReference type="Pfam" id="PF24054">
    <property type="entry name" value="DUF7357"/>
    <property type="match status" value="1"/>
</dbReference>
<feature type="compositionally biased region" description="Basic and acidic residues" evidence="1">
    <location>
        <begin position="372"/>
        <end position="390"/>
    </location>
</feature>
<feature type="compositionally biased region" description="Acidic residues" evidence="1">
    <location>
        <begin position="454"/>
        <end position="485"/>
    </location>
</feature>
<feature type="compositionally biased region" description="Low complexity" evidence="1">
    <location>
        <begin position="522"/>
        <end position="531"/>
    </location>
</feature>
<feature type="compositionally biased region" description="Low complexity" evidence="1">
    <location>
        <begin position="541"/>
        <end position="550"/>
    </location>
</feature>
<feature type="compositionally biased region" description="Polar residues" evidence="1">
    <location>
        <begin position="716"/>
        <end position="725"/>
    </location>
</feature>
<feature type="region of interest" description="Disordered" evidence="1">
    <location>
        <begin position="248"/>
        <end position="285"/>
    </location>
</feature>
<feature type="compositionally biased region" description="Polar residues" evidence="1">
    <location>
        <begin position="1229"/>
        <end position="1244"/>
    </location>
</feature>
<feature type="region of interest" description="Disordered" evidence="1">
    <location>
        <begin position="186"/>
        <end position="218"/>
    </location>
</feature>
<comment type="caution">
    <text evidence="3">The sequence shown here is derived from an EMBL/GenBank/DDBJ whole genome shotgun (WGS) entry which is preliminary data.</text>
</comment>
<feature type="compositionally biased region" description="Low complexity" evidence="1">
    <location>
        <begin position="593"/>
        <end position="605"/>
    </location>
</feature>
<feature type="region of interest" description="Disordered" evidence="1">
    <location>
        <begin position="988"/>
        <end position="1034"/>
    </location>
</feature>
<feature type="compositionally biased region" description="Acidic residues" evidence="1">
    <location>
        <begin position="1396"/>
        <end position="1408"/>
    </location>
</feature>
<dbReference type="Proteomes" id="UP001232148">
    <property type="component" value="Unassembled WGS sequence"/>
</dbReference>
<feature type="region of interest" description="Disordered" evidence="1">
    <location>
        <begin position="673"/>
        <end position="730"/>
    </location>
</feature>
<feature type="compositionally biased region" description="Polar residues" evidence="1">
    <location>
        <begin position="1210"/>
        <end position="1220"/>
    </location>
</feature>
<feature type="region of interest" description="Disordered" evidence="1">
    <location>
        <begin position="350"/>
        <end position="659"/>
    </location>
</feature>
<dbReference type="InterPro" id="IPR055781">
    <property type="entry name" value="DUF7357"/>
</dbReference>
<reference evidence="3" key="1">
    <citation type="submission" date="2021-06" db="EMBL/GenBank/DDBJ databases">
        <title>Comparative genomics, transcriptomics and evolutionary studies reveal genomic signatures of adaptation to plant cell wall in hemibiotrophic fungi.</title>
        <authorList>
            <consortium name="DOE Joint Genome Institute"/>
            <person name="Baroncelli R."/>
            <person name="Diaz J.F."/>
            <person name="Benocci T."/>
            <person name="Peng M."/>
            <person name="Battaglia E."/>
            <person name="Haridas S."/>
            <person name="Andreopoulos W."/>
            <person name="Labutti K."/>
            <person name="Pangilinan J."/>
            <person name="Floch G.L."/>
            <person name="Makela M.R."/>
            <person name="Henrissat B."/>
            <person name="Grigoriev I.V."/>
            <person name="Crouch J.A."/>
            <person name="De Vries R.P."/>
            <person name="Sukno S.A."/>
            <person name="Thon M.R."/>
        </authorList>
    </citation>
    <scope>NUCLEOTIDE SEQUENCE</scope>
    <source>
        <strain evidence="3">MAFF235873</strain>
    </source>
</reference>
<evidence type="ECO:0000313" key="3">
    <source>
        <dbReference type="EMBL" id="KAK2026099.1"/>
    </source>
</evidence>
<feature type="compositionally biased region" description="Polar residues" evidence="1">
    <location>
        <begin position="636"/>
        <end position="652"/>
    </location>
</feature>
<accession>A0AAD9LYY3</accession>
<proteinExistence type="predicted"/>
<feature type="compositionally biased region" description="Acidic residues" evidence="1">
    <location>
        <begin position="1493"/>
        <end position="1503"/>
    </location>
</feature>